<evidence type="ECO:0000313" key="1">
    <source>
        <dbReference type="EMBL" id="KAA6341662.1"/>
    </source>
</evidence>
<dbReference type="SUPFAM" id="SSF53098">
    <property type="entry name" value="Ribonuclease H-like"/>
    <property type="match status" value="1"/>
</dbReference>
<comment type="caution">
    <text evidence="1">The sequence shown here is derived from an EMBL/GenBank/DDBJ whole genome shotgun (WGS) entry which is preliminary data.</text>
</comment>
<name>A0A5J4S7I6_9EUKA</name>
<sequence length="285" mass="32717">CTAERLSKLVAQTTIDLQQFKIGVGGATTDGGSSFTSALSPFSKQNYTRFLPKKLSKLIQNRCSDHLLDRSLKNAIDMHYDIYVMVTIMDEDISSLLSQSNSKELGIYLKSYCKTRWIGMFLAAEQVMDHSEEIIYLRSSRKYNSVKFAPHFYYLTKPLFETASVLESKTSQISNVFPLAVFLLIHYYHLSVTIFSYEPWLSFIKTLCMNIFFYFFGDDHTDLFACAFAFSYSGKKLMEQRQLGMINSTIQSFKLTFGSMNYVSEIIPPLPFFDIKSIQIPQKPD</sequence>
<feature type="non-terminal residue" evidence="1">
    <location>
        <position position="1"/>
    </location>
</feature>
<organism evidence="1 2">
    <name type="scientific">Streblomastix strix</name>
    <dbReference type="NCBI Taxonomy" id="222440"/>
    <lineage>
        <taxon>Eukaryota</taxon>
        <taxon>Metamonada</taxon>
        <taxon>Preaxostyla</taxon>
        <taxon>Oxymonadida</taxon>
        <taxon>Streblomastigidae</taxon>
        <taxon>Streblomastix</taxon>
    </lineage>
</organism>
<evidence type="ECO:0000313" key="2">
    <source>
        <dbReference type="Proteomes" id="UP000324800"/>
    </source>
</evidence>
<accession>A0A5J4S7I6</accession>
<dbReference type="InterPro" id="IPR012337">
    <property type="entry name" value="RNaseH-like_sf"/>
</dbReference>
<feature type="non-terminal residue" evidence="1">
    <location>
        <position position="285"/>
    </location>
</feature>
<dbReference type="Proteomes" id="UP000324800">
    <property type="component" value="Unassembled WGS sequence"/>
</dbReference>
<reference evidence="1 2" key="1">
    <citation type="submission" date="2019-03" db="EMBL/GenBank/DDBJ databases">
        <title>Single cell metagenomics reveals metabolic interactions within the superorganism composed of flagellate Streblomastix strix and complex community of Bacteroidetes bacteria on its surface.</title>
        <authorList>
            <person name="Treitli S.C."/>
            <person name="Kolisko M."/>
            <person name="Husnik F."/>
            <person name="Keeling P."/>
            <person name="Hampl V."/>
        </authorList>
    </citation>
    <scope>NUCLEOTIDE SEQUENCE [LARGE SCALE GENOMIC DNA]</scope>
    <source>
        <strain evidence="1">ST1C</strain>
    </source>
</reference>
<proteinExistence type="predicted"/>
<gene>
    <name evidence="1" type="ORF">EZS28_052442</name>
</gene>
<protein>
    <submittedName>
        <fullName evidence="1">Uncharacterized protein</fullName>
    </submittedName>
</protein>
<dbReference type="AlphaFoldDB" id="A0A5J4S7I6"/>
<dbReference type="EMBL" id="SNRW01040754">
    <property type="protein sequence ID" value="KAA6341662.1"/>
    <property type="molecule type" value="Genomic_DNA"/>
</dbReference>